<reference evidence="2" key="1">
    <citation type="submission" date="2025-08" db="UniProtKB">
        <authorList>
            <consortium name="Ensembl"/>
        </authorList>
    </citation>
    <scope>IDENTIFICATION</scope>
</reference>
<feature type="region of interest" description="Disordered" evidence="1">
    <location>
        <begin position="1"/>
        <end position="126"/>
    </location>
</feature>
<name>A0A669R072_PHACC</name>
<protein>
    <submittedName>
        <fullName evidence="2">Uncharacterized protein</fullName>
    </submittedName>
</protein>
<dbReference type="Proteomes" id="UP000472261">
    <property type="component" value="Unplaced"/>
</dbReference>
<feature type="compositionally biased region" description="Low complexity" evidence="1">
    <location>
        <begin position="14"/>
        <end position="24"/>
    </location>
</feature>
<evidence type="ECO:0000313" key="3">
    <source>
        <dbReference type="Proteomes" id="UP000472261"/>
    </source>
</evidence>
<feature type="compositionally biased region" description="Low complexity" evidence="1">
    <location>
        <begin position="207"/>
        <end position="216"/>
    </location>
</feature>
<dbReference type="AlphaFoldDB" id="A0A669R072"/>
<accession>A0A669R072</accession>
<dbReference type="Ensembl" id="ENSPCLT00000027709.1">
    <property type="protein sequence ID" value="ENSPCLP00000020201.1"/>
    <property type="gene ID" value="ENSPCLG00000017510.1"/>
</dbReference>
<reference evidence="2" key="2">
    <citation type="submission" date="2025-09" db="UniProtKB">
        <authorList>
            <consortium name="Ensembl"/>
        </authorList>
    </citation>
    <scope>IDENTIFICATION</scope>
</reference>
<keyword evidence="3" id="KW-1185">Reference proteome</keyword>
<proteinExistence type="predicted"/>
<feature type="compositionally biased region" description="Low complexity" evidence="1">
    <location>
        <begin position="110"/>
        <end position="122"/>
    </location>
</feature>
<evidence type="ECO:0000313" key="2">
    <source>
        <dbReference type="Ensembl" id="ENSPCLP00000020201.1"/>
    </source>
</evidence>
<organism evidence="2 3">
    <name type="scientific">Phasianus colchicus</name>
    <name type="common">Common pheasant</name>
    <dbReference type="NCBI Taxonomy" id="9054"/>
    <lineage>
        <taxon>Eukaryota</taxon>
        <taxon>Metazoa</taxon>
        <taxon>Chordata</taxon>
        <taxon>Craniata</taxon>
        <taxon>Vertebrata</taxon>
        <taxon>Euteleostomi</taxon>
        <taxon>Archelosauria</taxon>
        <taxon>Archosauria</taxon>
        <taxon>Dinosauria</taxon>
        <taxon>Saurischia</taxon>
        <taxon>Theropoda</taxon>
        <taxon>Coelurosauria</taxon>
        <taxon>Aves</taxon>
        <taxon>Neognathae</taxon>
        <taxon>Galloanserae</taxon>
        <taxon>Galliformes</taxon>
        <taxon>Phasianidae</taxon>
        <taxon>Phasianinae</taxon>
        <taxon>Phasianus</taxon>
    </lineage>
</organism>
<feature type="compositionally biased region" description="Basic residues" evidence="1">
    <location>
        <begin position="168"/>
        <end position="190"/>
    </location>
</feature>
<feature type="region of interest" description="Disordered" evidence="1">
    <location>
        <begin position="142"/>
        <end position="254"/>
    </location>
</feature>
<feature type="compositionally biased region" description="Gly residues" evidence="1">
    <location>
        <begin position="1"/>
        <end position="13"/>
    </location>
</feature>
<sequence length="254" mass="26042">MRQGVPAGGGRTRGAGTDAGSRPPGARRCRGRASRGRRVPAEGRRPPLCSAPRPPPRLRHPREGGGSGRTGAASPARGAAGGVSGRSAGAEPGDKGERDAAVAMGEQLRAQPAAATGAPPAASCSLRGGLLHNGFHPAGPTLSNGGCGEAPHSLLLRPEPPPLGHGSPAKKCRLRRRMDSGRRHRPRNRAGRSEGPRWRPMRRRRQGTAPPCANGAAAGGERRPGTNAGGRHPRSQAATRQQGPAGRAASRTLP</sequence>
<evidence type="ECO:0000256" key="1">
    <source>
        <dbReference type="SAM" id="MobiDB-lite"/>
    </source>
</evidence>
<feature type="compositionally biased region" description="Basic residues" evidence="1">
    <location>
        <begin position="25"/>
        <end position="38"/>
    </location>
</feature>